<dbReference type="InterPro" id="IPR001466">
    <property type="entry name" value="Beta-lactam-related"/>
</dbReference>
<gene>
    <name evidence="3" type="ORF">IPN02_13865</name>
</gene>
<name>A0A936NFD7_9ACTN</name>
<evidence type="ECO:0000313" key="4">
    <source>
        <dbReference type="Proteomes" id="UP000727993"/>
    </source>
</evidence>
<reference evidence="3 4" key="1">
    <citation type="submission" date="2020-10" db="EMBL/GenBank/DDBJ databases">
        <title>Connecting structure to function with the recovery of over 1000 high-quality activated sludge metagenome-assembled genomes encoding full-length rRNA genes using long-read sequencing.</title>
        <authorList>
            <person name="Singleton C.M."/>
            <person name="Petriglieri F."/>
            <person name="Kristensen J.M."/>
            <person name="Kirkegaard R.H."/>
            <person name="Michaelsen T.Y."/>
            <person name="Andersen M.H."/>
            <person name="Karst S.M."/>
            <person name="Dueholm M.S."/>
            <person name="Nielsen P.H."/>
            <person name="Albertsen M."/>
        </authorList>
    </citation>
    <scope>NUCLEOTIDE SEQUENCE [LARGE SCALE GENOMIC DNA]</scope>
    <source>
        <strain evidence="3">Lyne_18-Q3-R50-59_MAXAC.006</strain>
    </source>
</reference>
<dbReference type="Gene3D" id="3.40.710.10">
    <property type="entry name" value="DD-peptidase/beta-lactamase superfamily"/>
    <property type="match status" value="1"/>
</dbReference>
<dbReference type="EMBL" id="JADJZA010000007">
    <property type="protein sequence ID" value="MBK9297889.1"/>
    <property type="molecule type" value="Genomic_DNA"/>
</dbReference>
<protein>
    <submittedName>
        <fullName evidence="3">Beta-lactamase family protein</fullName>
    </submittedName>
</protein>
<dbReference type="AlphaFoldDB" id="A0A936NFD7"/>
<dbReference type="PANTHER" id="PTHR43283:SF3">
    <property type="entry name" value="BETA-LACTAMASE FAMILY PROTEIN (AFU_ORTHOLOGUE AFUA_5G07500)"/>
    <property type="match status" value="1"/>
</dbReference>
<feature type="region of interest" description="Disordered" evidence="1">
    <location>
        <begin position="1"/>
        <end position="20"/>
    </location>
</feature>
<dbReference type="InterPro" id="IPR012338">
    <property type="entry name" value="Beta-lactam/transpept-like"/>
</dbReference>
<organism evidence="3 4">
    <name type="scientific">Candidatus Neomicrothrix subdominans</name>
    <dbReference type="NCBI Taxonomy" id="2954438"/>
    <lineage>
        <taxon>Bacteria</taxon>
        <taxon>Bacillati</taxon>
        <taxon>Actinomycetota</taxon>
        <taxon>Acidimicrobiia</taxon>
        <taxon>Acidimicrobiales</taxon>
        <taxon>Microthrixaceae</taxon>
        <taxon>Candidatus Neomicrothrix</taxon>
    </lineage>
</organism>
<feature type="domain" description="Beta-lactamase-related" evidence="2">
    <location>
        <begin position="30"/>
        <end position="366"/>
    </location>
</feature>
<dbReference type="InterPro" id="IPR050789">
    <property type="entry name" value="Diverse_Enzym_Activities"/>
</dbReference>
<dbReference type="Proteomes" id="UP000727993">
    <property type="component" value="Unassembled WGS sequence"/>
</dbReference>
<dbReference type="PANTHER" id="PTHR43283">
    <property type="entry name" value="BETA-LACTAMASE-RELATED"/>
    <property type="match status" value="1"/>
</dbReference>
<sequence length="388" mass="40508">MRVPMTDAGRTAADPESLGVDPAGLQRAADRIQAEVDTGRLPAAQLAVARHGQLILDVSFGSATTTDRFVVYSCTKAFTGGVIWQLLGEGRLALDDPAARYVPSFGANGKNAVTIAHLLTHTGGFPHAPLGPPLWDSAEGRNEAFARWRLDTEPGTHFEYHPTSGHWVLGAVAEAILGQPLGEAIDERLCRPLGLTFGLGQPPEAQGPIANPVAVGEPPSPDELRAVFGTDSFDLGEVTPEVLTMFAKPGVRAVGVPGAGGVATAADLARYYQALMANPDGMWDPEVLRLATQEILVNLPDPMLGFAANRSAGLIIAGDDANFTLRGFGAGCSPRTFGHNGAGGQISWADPDTGLSMGFVTSGIDANNLREARRTISIASKVADSVSG</sequence>
<dbReference type="Pfam" id="PF00144">
    <property type="entry name" value="Beta-lactamase"/>
    <property type="match status" value="1"/>
</dbReference>
<evidence type="ECO:0000313" key="3">
    <source>
        <dbReference type="EMBL" id="MBK9297889.1"/>
    </source>
</evidence>
<accession>A0A936NFD7</accession>
<evidence type="ECO:0000256" key="1">
    <source>
        <dbReference type="SAM" id="MobiDB-lite"/>
    </source>
</evidence>
<comment type="caution">
    <text evidence="3">The sequence shown here is derived from an EMBL/GenBank/DDBJ whole genome shotgun (WGS) entry which is preliminary data.</text>
</comment>
<dbReference type="SUPFAM" id="SSF56601">
    <property type="entry name" value="beta-lactamase/transpeptidase-like"/>
    <property type="match status" value="1"/>
</dbReference>
<evidence type="ECO:0000259" key="2">
    <source>
        <dbReference type="Pfam" id="PF00144"/>
    </source>
</evidence>
<proteinExistence type="predicted"/>